<evidence type="ECO:0000256" key="4">
    <source>
        <dbReference type="ARBA" id="ARBA00022496"/>
    </source>
</evidence>
<keyword evidence="6" id="KW-0408">Iron</keyword>
<evidence type="ECO:0000259" key="14">
    <source>
        <dbReference type="Pfam" id="PF00593"/>
    </source>
</evidence>
<reference evidence="16 17" key="1">
    <citation type="submission" date="2016-10" db="EMBL/GenBank/DDBJ databases">
        <authorList>
            <person name="de Groot N.N."/>
        </authorList>
    </citation>
    <scope>NUCLEOTIDE SEQUENCE [LARGE SCALE GENOMIC DNA]</scope>
    <source>
        <strain evidence="16 17">CGMCC 1.9109</strain>
    </source>
</reference>
<dbReference type="RefSeq" id="WP_068303905.1">
    <property type="nucleotide sequence ID" value="NZ_FNAK01000004.1"/>
</dbReference>
<evidence type="ECO:0000256" key="11">
    <source>
        <dbReference type="PROSITE-ProRule" id="PRU01360"/>
    </source>
</evidence>
<proteinExistence type="inferred from homology"/>
<dbReference type="OrthoDB" id="7618183at2"/>
<dbReference type="PROSITE" id="PS52016">
    <property type="entry name" value="TONB_DEPENDENT_REC_3"/>
    <property type="match status" value="1"/>
</dbReference>
<feature type="signal peptide" evidence="13">
    <location>
        <begin position="1"/>
        <end position="23"/>
    </location>
</feature>
<evidence type="ECO:0000256" key="10">
    <source>
        <dbReference type="ARBA" id="ARBA00023237"/>
    </source>
</evidence>
<dbReference type="Gene3D" id="2.40.170.20">
    <property type="entry name" value="TonB-dependent receptor, beta-barrel domain"/>
    <property type="match status" value="1"/>
</dbReference>
<dbReference type="SUPFAM" id="SSF56935">
    <property type="entry name" value="Porins"/>
    <property type="match status" value="1"/>
</dbReference>
<evidence type="ECO:0000256" key="7">
    <source>
        <dbReference type="ARBA" id="ARBA00023065"/>
    </source>
</evidence>
<evidence type="ECO:0000256" key="8">
    <source>
        <dbReference type="ARBA" id="ARBA00023077"/>
    </source>
</evidence>
<protein>
    <submittedName>
        <fullName evidence="16">Iron complex outermembrane recepter protein</fullName>
    </submittedName>
</protein>
<evidence type="ECO:0000256" key="6">
    <source>
        <dbReference type="ARBA" id="ARBA00023004"/>
    </source>
</evidence>
<sequence length="752" mass="80891">MKRFLISTSIAALTCGSITPAFAANSADGESTIDRVLDVITVTARKKKDAENVQSVPVAVTAFNADTIEALQVRDIEGLSYSAPNVSLDDIGTSKGVANFSIRGLGINSSIPSIDPTVGVFVDGVYIGLNNGLIQDTFDLSSIEVLRGPQGLLFGRNTTGGAVLINTGNPTAEFEAKVRVAHEAPVDSGRGSGSTFLQAYVSGPLVEDRLNGRLSAYYNKDKGYFKDLVFGDNRGGGETTLIRGSLEFLPSESLRILAKIEHVNVDADGPVSQNRGVYERGTFDFSNDNQGLFDNKSTLASLRADLDVAFGDGTISNIFGYRDFQQQTSGDIDALPAFIFHSDSDLRQEQVSNELRYAGRFGNVDLTTGFFYFKQDIAYTEIRHLPPVTPLSFYGGGAQDHTVWGVFAQADIDVTEKLTATLGLRHSSEEKDANISYTIPRAAACSVVDATCPDDVTDKNDWSNFTPKLGLQYRFSDTLQAYASYTKGFRSGGYNFRITNPVAFLEQVAATGSFAFDEESVDAYELGVKYRSADGGLTLNAAVFHTKVDDMQREVNFASATSGVSQFILNTADTDITGLELEASVRLASNFLVTGNLGLIDAAYQDVRSDISGDGVTDAADLALEIPRVPDVTYGVGFIWDMDMGKAGMLTLRSNIQYKDRFAYSDNNLGWISSATMLDAALAWQTPLENVKLALYGKNLLDESVVGGETQLPFGGPLSTGVAQPFAANPQGGTFSTLKRGRVLGLELIVGF</sequence>
<dbReference type="EMBL" id="FNAK01000004">
    <property type="protein sequence ID" value="SDE10888.1"/>
    <property type="molecule type" value="Genomic_DNA"/>
</dbReference>
<keyword evidence="5 11" id="KW-0812">Transmembrane</keyword>
<keyword evidence="8 12" id="KW-0798">TonB box</keyword>
<dbReference type="STRING" id="637679.GCA_001550055_01729"/>
<feature type="domain" description="TonB-dependent receptor plug" evidence="15">
    <location>
        <begin position="53"/>
        <end position="162"/>
    </location>
</feature>
<evidence type="ECO:0000313" key="16">
    <source>
        <dbReference type="EMBL" id="SDE10888.1"/>
    </source>
</evidence>
<evidence type="ECO:0000256" key="1">
    <source>
        <dbReference type="ARBA" id="ARBA00004571"/>
    </source>
</evidence>
<dbReference type="InterPro" id="IPR000531">
    <property type="entry name" value="Beta-barrel_TonB"/>
</dbReference>
<evidence type="ECO:0000256" key="13">
    <source>
        <dbReference type="SAM" id="SignalP"/>
    </source>
</evidence>
<keyword evidence="2 11" id="KW-0813">Transport</keyword>
<feature type="chain" id="PRO_5010353677" evidence="13">
    <location>
        <begin position="24"/>
        <end position="752"/>
    </location>
</feature>
<gene>
    <name evidence="16" type="ORF">SAMN04488071_2128</name>
</gene>
<accession>A0A1G7A7J0</accession>
<keyword evidence="4" id="KW-0410">Iron transport</keyword>
<dbReference type="PANTHER" id="PTHR32552:SF81">
    <property type="entry name" value="TONB-DEPENDENT OUTER MEMBRANE RECEPTOR"/>
    <property type="match status" value="1"/>
</dbReference>
<keyword evidence="13" id="KW-0732">Signal</keyword>
<evidence type="ECO:0000256" key="5">
    <source>
        <dbReference type="ARBA" id="ARBA00022692"/>
    </source>
</evidence>
<evidence type="ECO:0000256" key="3">
    <source>
        <dbReference type="ARBA" id="ARBA00022452"/>
    </source>
</evidence>
<feature type="domain" description="TonB-dependent receptor-like beta-barrel" evidence="14">
    <location>
        <begin position="274"/>
        <end position="700"/>
    </location>
</feature>
<organism evidence="16 17">
    <name type="scientific">Kordiimonas lacus</name>
    <dbReference type="NCBI Taxonomy" id="637679"/>
    <lineage>
        <taxon>Bacteria</taxon>
        <taxon>Pseudomonadati</taxon>
        <taxon>Pseudomonadota</taxon>
        <taxon>Alphaproteobacteria</taxon>
        <taxon>Kordiimonadales</taxon>
        <taxon>Kordiimonadaceae</taxon>
        <taxon>Kordiimonas</taxon>
    </lineage>
</organism>
<dbReference type="PANTHER" id="PTHR32552">
    <property type="entry name" value="FERRICHROME IRON RECEPTOR-RELATED"/>
    <property type="match status" value="1"/>
</dbReference>
<name>A0A1G7A7J0_9PROT</name>
<dbReference type="InterPro" id="IPR036942">
    <property type="entry name" value="Beta-barrel_TonB_sf"/>
</dbReference>
<keyword evidence="3 11" id="KW-1134">Transmembrane beta strand</keyword>
<evidence type="ECO:0000256" key="9">
    <source>
        <dbReference type="ARBA" id="ARBA00023136"/>
    </source>
</evidence>
<dbReference type="CDD" id="cd01347">
    <property type="entry name" value="ligand_gated_channel"/>
    <property type="match status" value="1"/>
</dbReference>
<comment type="similarity">
    <text evidence="11 12">Belongs to the TonB-dependent receptor family.</text>
</comment>
<evidence type="ECO:0000256" key="2">
    <source>
        <dbReference type="ARBA" id="ARBA00022448"/>
    </source>
</evidence>
<comment type="subcellular location">
    <subcellularLocation>
        <location evidence="1 11">Cell outer membrane</location>
        <topology evidence="1 11">Multi-pass membrane protein</topology>
    </subcellularLocation>
</comment>
<dbReference type="AlphaFoldDB" id="A0A1G7A7J0"/>
<dbReference type="InterPro" id="IPR012910">
    <property type="entry name" value="Plug_dom"/>
</dbReference>
<dbReference type="Pfam" id="PF00593">
    <property type="entry name" value="TonB_dep_Rec_b-barrel"/>
    <property type="match status" value="1"/>
</dbReference>
<dbReference type="GO" id="GO:0009279">
    <property type="term" value="C:cell outer membrane"/>
    <property type="evidence" value="ECO:0007669"/>
    <property type="project" value="UniProtKB-SubCell"/>
</dbReference>
<keyword evidence="17" id="KW-1185">Reference proteome</keyword>
<evidence type="ECO:0000256" key="12">
    <source>
        <dbReference type="RuleBase" id="RU003357"/>
    </source>
</evidence>
<keyword evidence="9 11" id="KW-0472">Membrane</keyword>
<dbReference type="Pfam" id="PF07715">
    <property type="entry name" value="Plug"/>
    <property type="match status" value="1"/>
</dbReference>
<evidence type="ECO:0000313" key="17">
    <source>
        <dbReference type="Proteomes" id="UP000183685"/>
    </source>
</evidence>
<dbReference type="GO" id="GO:0006826">
    <property type="term" value="P:iron ion transport"/>
    <property type="evidence" value="ECO:0007669"/>
    <property type="project" value="UniProtKB-KW"/>
</dbReference>
<dbReference type="InterPro" id="IPR039426">
    <property type="entry name" value="TonB-dep_rcpt-like"/>
</dbReference>
<keyword evidence="7" id="KW-0406">Ion transport</keyword>
<evidence type="ECO:0000259" key="15">
    <source>
        <dbReference type="Pfam" id="PF07715"/>
    </source>
</evidence>
<keyword evidence="10 11" id="KW-0998">Cell outer membrane</keyword>
<dbReference type="Proteomes" id="UP000183685">
    <property type="component" value="Unassembled WGS sequence"/>
</dbReference>